<organism evidence="5 6">
    <name type="scientific">Rhizobium paknamense</name>
    <dbReference type="NCBI Taxonomy" id="1206817"/>
    <lineage>
        <taxon>Bacteria</taxon>
        <taxon>Pseudomonadati</taxon>
        <taxon>Pseudomonadota</taxon>
        <taxon>Alphaproteobacteria</taxon>
        <taxon>Hyphomicrobiales</taxon>
        <taxon>Rhizobiaceae</taxon>
        <taxon>Rhizobium/Agrobacterium group</taxon>
        <taxon>Rhizobium</taxon>
    </lineage>
</organism>
<dbReference type="PANTHER" id="PTHR46796:SF12">
    <property type="entry name" value="HTH-TYPE DNA-BINDING TRANSCRIPTIONAL ACTIVATOR EUTR"/>
    <property type="match status" value="1"/>
</dbReference>
<dbReference type="InterPro" id="IPR009057">
    <property type="entry name" value="Homeodomain-like_sf"/>
</dbReference>
<dbReference type="InterPro" id="IPR035418">
    <property type="entry name" value="AraC-bd_2"/>
</dbReference>
<comment type="caution">
    <text evidence="5">The sequence shown here is derived from an EMBL/GenBank/DDBJ whole genome shotgun (WGS) entry which is preliminary data.</text>
</comment>
<dbReference type="Proteomes" id="UP001235269">
    <property type="component" value="Unassembled WGS sequence"/>
</dbReference>
<evidence type="ECO:0000259" key="4">
    <source>
        <dbReference type="PROSITE" id="PS01124"/>
    </source>
</evidence>
<evidence type="ECO:0000313" key="5">
    <source>
        <dbReference type="EMBL" id="MDQ0457643.1"/>
    </source>
</evidence>
<evidence type="ECO:0000256" key="2">
    <source>
        <dbReference type="ARBA" id="ARBA00023125"/>
    </source>
</evidence>
<keyword evidence="1" id="KW-0805">Transcription regulation</keyword>
<keyword evidence="6" id="KW-1185">Reference proteome</keyword>
<name>A0ABU0IJ40_9HYPH</name>
<dbReference type="Gene3D" id="1.10.10.60">
    <property type="entry name" value="Homeodomain-like"/>
    <property type="match status" value="1"/>
</dbReference>
<protein>
    <submittedName>
        <fullName evidence="5">AraC-like DNA-binding protein</fullName>
    </submittedName>
</protein>
<accession>A0ABU0IJ40</accession>
<dbReference type="Pfam" id="PF14525">
    <property type="entry name" value="AraC_binding_2"/>
    <property type="match status" value="1"/>
</dbReference>
<evidence type="ECO:0000256" key="1">
    <source>
        <dbReference type="ARBA" id="ARBA00023015"/>
    </source>
</evidence>
<dbReference type="Pfam" id="PF12833">
    <property type="entry name" value="HTH_18"/>
    <property type="match status" value="1"/>
</dbReference>
<dbReference type="SUPFAM" id="SSF46689">
    <property type="entry name" value="Homeodomain-like"/>
    <property type="match status" value="2"/>
</dbReference>
<evidence type="ECO:0000256" key="3">
    <source>
        <dbReference type="ARBA" id="ARBA00023163"/>
    </source>
</evidence>
<dbReference type="InterPro" id="IPR050204">
    <property type="entry name" value="AraC_XylS_family_regulators"/>
</dbReference>
<dbReference type="EMBL" id="JAUSWH010000017">
    <property type="protein sequence ID" value="MDQ0457643.1"/>
    <property type="molecule type" value="Genomic_DNA"/>
</dbReference>
<feature type="domain" description="HTH araC/xylS-type" evidence="4">
    <location>
        <begin position="222"/>
        <end position="322"/>
    </location>
</feature>
<reference evidence="5 6" key="1">
    <citation type="submission" date="2023-07" db="EMBL/GenBank/DDBJ databases">
        <title>Genomic Encyclopedia of Type Strains, Phase IV (KMG-IV): sequencing the most valuable type-strain genomes for metagenomic binning, comparative biology and taxonomic classification.</title>
        <authorList>
            <person name="Goeker M."/>
        </authorList>
    </citation>
    <scope>NUCLEOTIDE SEQUENCE [LARGE SCALE GENOMIC DNA]</scope>
    <source>
        <strain evidence="5 6">DSM 100301</strain>
    </source>
</reference>
<sequence>MMDALQQEAVRNSFCLNIESIKRLEELNSLGFLPTEFKPIGGSAFDVKIVGTKRGALSIWRTTSQSGFETEPKTFEDVFTLRFPIAGSATRKHFDREYVLFPGHALLLPFEGMQGMRTLPGVDMISCTIGSETLFASRQSLWGTDAKEGDFFDPLVKVSHPSMQALRQAVVCLHSRMASLTVADDIYYPVIEEMIVFQLLSSWPSRSGDEFKIAGAPSRALRIVIEYIEENLARPLTVSELAAVAGVSVRSLQLAFRRSLNRTPIQYIIDLRLERVHQQLMKENSKVYVSQVAHQWGFYSIADFTRRYRIKYGETPSKTRSRQIVR</sequence>
<gene>
    <name evidence="5" type="ORF">QO005_004001</name>
</gene>
<keyword evidence="2" id="KW-0238">DNA-binding</keyword>
<proteinExistence type="predicted"/>
<keyword evidence="3" id="KW-0804">Transcription</keyword>
<dbReference type="PANTHER" id="PTHR46796">
    <property type="entry name" value="HTH-TYPE TRANSCRIPTIONAL ACTIVATOR RHAS-RELATED"/>
    <property type="match status" value="1"/>
</dbReference>
<dbReference type="InterPro" id="IPR018060">
    <property type="entry name" value="HTH_AraC"/>
</dbReference>
<dbReference type="SMART" id="SM00342">
    <property type="entry name" value="HTH_ARAC"/>
    <property type="match status" value="1"/>
</dbReference>
<dbReference type="PROSITE" id="PS01124">
    <property type="entry name" value="HTH_ARAC_FAMILY_2"/>
    <property type="match status" value="1"/>
</dbReference>
<evidence type="ECO:0000313" key="6">
    <source>
        <dbReference type="Proteomes" id="UP001235269"/>
    </source>
</evidence>